<dbReference type="PATRIC" id="fig|1641812.3.peg.2193"/>
<accession>A0A0F6RL86</accession>
<evidence type="ECO:0000313" key="1">
    <source>
        <dbReference type="EMBL" id="AKE64470.1"/>
    </source>
</evidence>
<protein>
    <submittedName>
        <fullName evidence="1">Uncharacterized protein</fullName>
    </submittedName>
</protein>
<gene>
    <name evidence="1" type="ORF">MYAER_2122</name>
</gene>
<proteinExistence type="predicted"/>
<name>A0A0F6RL86_MICAE</name>
<organism evidence="1 2">
    <name type="scientific">Microcystis aeruginosa NIES-2549</name>
    <dbReference type="NCBI Taxonomy" id="1641812"/>
    <lineage>
        <taxon>Bacteria</taxon>
        <taxon>Bacillati</taxon>
        <taxon>Cyanobacteriota</taxon>
        <taxon>Cyanophyceae</taxon>
        <taxon>Oscillatoriophycideae</taxon>
        <taxon>Chroococcales</taxon>
        <taxon>Microcystaceae</taxon>
        <taxon>Microcystis</taxon>
    </lineage>
</organism>
<reference evidence="1 2" key="1">
    <citation type="journal article" date="2015" name="Genome Announc.">
        <title>Complete Genome Sequence of Microcystis aeruginosa NIES-2549, a Bloom-Forming Cyanobacterium from Lake Kasumigaura, Japan.</title>
        <authorList>
            <person name="Yamaguchi H."/>
            <person name="Suzuki S."/>
            <person name="Tanabe Y."/>
            <person name="Osana Y."/>
            <person name="Shimura Y."/>
            <person name="Ishida K."/>
            <person name="Kawachi M."/>
        </authorList>
    </citation>
    <scope>NUCLEOTIDE SEQUENCE [LARGE SCALE GENOMIC DNA]</scope>
    <source>
        <strain evidence="1 2">NIES-2549</strain>
    </source>
</reference>
<sequence>MFPLDNLEKLSINSLNLIPDIREIFMVFAPEISLTEQNTL</sequence>
<evidence type="ECO:0000313" key="2">
    <source>
        <dbReference type="Proteomes" id="UP000034103"/>
    </source>
</evidence>
<dbReference type="HOGENOM" id="CLU_3292390_0_0_3"/>
<dbReference type="AlphaFoldDB" id="A0A0F6RL86"/>
<dbReference type="EMBL" id="CP011304">
    <property type="protein sequence ID" value="AKE64470.1"/>
    <property type="molecule type" value="Genomic_DNA"/>
</dbReference>
<dbReference type="Proteomes" id="UP000034103">
    <property type="component" value="Chromosome"/>
</dbReference>